<comment type="caution">
    <text evidence="4">The sequence shown here is derived from an EMBL/GenBank/DDBJ whole genome shotgun (WGS) entry which is preliminary data.</text>
</comment>
<dbReference type="EMBL" id="CAXAMM010016435">
    <property type="protein sequence ID" value="CAK9038822.1"/>
    <property type="molecule type" value="Genomic_DNA"/>
</dbReference>
<dbReference type="InterPro" id="IPR012677">
    <property type="entry name" value="Nucleotide-bd_a/b_plait_sf"/>
</dbReference>
<gene>
    <name evidence="4" type="ORF">SCF082_LOCUS22782</name>
</gene>
<dbReference type="PANTHER" id="PTHR23147">
    <property type="entry name" value="SERINE/ARGININE RICH SPLICING FACTOR"/>
    <property type="match status" value="1"/>
</dbReference>
<feature type="compositionally biased region" description="Basic residues" evidence="2">
    <location>
        <begin position="95"/>
        <end position="108"/>
    </location>
</feature>
<evidence type="ECO:0000313" key="5">
    <source>
        <dbReference type="Proteomes" id="UP001642464"/>
    </source>
</evidence>
<keyword evidence="5" id="KW-1185">Reference proteome</keyword>
<dbReference type="InterPro" id="IPR000504">
    <property type="entry name" value="RRM_dom"/>
</dbReference>
<evidence type="ECO:0000313" key="4">
    <source>
        <dbReference type="EMBL" id="CAK9038822.1"/>
    </source>
</evidence>
<feature type="region of interest" description="Disordered" evidence="2">
    <location>
        <begin position="70"/>
        <end position="130"/>
    </location>
</feature>
<dbReference type="Proteomes" id="UP001642464">
    <property type="component" value="Unassembled WGS sequence"/>
</dbReference>
<organism evidence="4 5">
    <name type="scientific">Durusdinium trenchii</name>
    <dbReference type="NCBI Taxonomy" id="1381693"/>
    <lineage>
        <taxon>Eukaryota</taxon>
        <taxon>Sar</taxon>
        <taxon>Alveolata</taxon>
        <taxon>Dinophyceae</taxon>
        <taxon>Suessiales</taxon>
        <taxon>Symbiodiniaceae</taxon>
        <taxon>Durusdinium</taxon>
    </lineage>
</organism>
<sequence length="130" mass="14920">MPTCRLYVGNLPKDRAVERNELEEHFEKFGRVVDIWVARQPPGFAFVTMDDEKEAQDAVKELDGAKVAGERIRVEVSKGGEPRRNPPPRRDSRSRSRGGGRGRRKSRRSPSYSDYSYSASRSRGRGRKRR</sequence>
<protein>
    <submittedName>
        <fullName evidence="4">Arginine/serine-rich 6 (CeSRp20) (RNA-binding protein srp-1)</fullName>
    </submittedName>
</protein>
<dbReference type="SMART" id="SM00360">
    <property type="entry name" value="RRM"/>
    <property type="match status" value="1"/>
</dbReference>
<feature type="compositionally biased region" description="Basic and acidic residues" evidence="2">
    <location>
        <begin position="70"/>
        <end position="94"/>
    </location>
</feature>
<dbReference type="Gene3D" id="3.30.70.330">
    <property type="match status" value="1"/>
</dbReference>
<feature type="compositionally biased region" description="Low complexity" evidence="2">
    <location>
        <begin position="109"/>
        <end position="121"/>
    </location>
</feature>
<reference evidence="4 5" key="1">
    <citation type="submission" date="2024-02" db="EMBL/GenBank/DDBJ databases">
        <authorList>
            <person name="Chen Y."/>
            <person name="Shah S."/>
            <person name="Dougan E. K."/>
            <person name="Thang M."/>
            <person name="Chan C."/>
        </authorList>
    </citation>
    <scope>NUCLEOTIDE SEQUENCE [LARGE SCALE GENOMIC DNA]</scope>
</reference>
<feature type="domain" description="RRM" evidence="3">
    <location>
        <begin position="4"/>
        <end position="79"/>
    </location>
</feature>
<name>A0ABP0LJC3_9DINO</name>
<dbReference type="PROSITE" id="PS50102">
    <property type="entry name" value="RRM"/>
    <property type="match status" value="1"/>
</dbReference>
<dbReference type="InterPro" id="IPR050907">
    <property type="entry name" value="SRSF"/>
</dbReference>
<evidence type="ECO:0000259" key="3">
    <source>
        <dbReference type="PROSITE" id="PS50102"/>
    </source>
</evidence>
<evidence type="ECO:0000256" key="1">
    <source>
        <dbReference type="PROSITE-ProRule" id="PRU00176"/>
    </source>
</evidence>
<dbReference type="SUPFAM" id="SSF54928">
    <property type="entry name" value="RNA-binding domain, RBD"/>
    <property type="match status" value="1"/>
</dbReference>
<dbReference type="Pfam" id="PF00076">
    <property type="entry name" value="RRM_1"/>
    <property type="match status" value="1"/>
</dbReference>
<accession>A0ABP0LJC3</accession>
<dbReference type="InterPro" id="IPR035979">
    <property type="entry name" value="RBD_domain_sf"/>
</dbReference>
<keyword evidence="1" id="KW-0694">RNA-binding</keyword>
<evidence type="ECO:0000256" key="2">
    <source>
        <dbReference type="SAM" id="MobiDB-lite"/>
    </source>
</evidence>
<proteinExistence type="predicted"/>